<evidence type="ECO:0000256" key="3">
    <source>
        <dbReference type="ARBA" id="ARBA00022964"/>
    </source>
</evidence>
<protein>
    <submittedName>
        <fullName evidence="7">2OG-Fe(II) oxygenase superfamily protein</fullName>
    </submittedName>
</protein>
<dbReference type="Gene3D" id="2.60.120.620">
    <property type="entry name" value="q2cbj1_9rhob like domain"/>
    <property type="match status" value="1"/>
</dbReference>
<comment type="cofactor">
    <cofactor evidence="1">
        <name>L-ascorbate</name>
        <dbReference type="ChEBI" id="CHEBI:38290"/>
    </cofactor>
</comment>
<evidence type="ECO:0000256" key="1">
    <source>
        <dbReference type="ARBA" id="ARBA00001961"/>
    </source>
</evidence>
<keyword evidence="5" id="KW-0408">Iron</keyword>
<evidence type="ECO:0000256" key="4">
    <source>
        <dbReference type="ARBA" id="ARBA00023002"/>
    </source>
</evidence>
<keyword evidence="4" id="KW-0560">Oxidoreductase</keyword>
<dbReference type="EMBL" id="MN688676">
    <property type="protein sequence ID" value="QIZ31217.1"/>
    <property type="molecule type" value="Genomic_DNA"/>
</dbReference>
<dbReference type="PROSITE" id="PS51471">
    <property type="entry name" value="FE2OG_OXY"/>
    <property type="match status" value="1"/>
</dbReference>
<evidence type="ECO:0000256" key="2">
    <source>
        <dbReference type="ARBA" id="ARBA00022723"/>
    </source>
</evidence>
<dbReference type="Pfam" id="PF13640">
    <property type="entry name" value="2OG-FeII_Oxy_3"/>
    <property type="match status" value="1"/>
</dbReference>
<evidence type="ECO:0000256" key="5">
    <source>
        <dbReference type="ARBA" id="ARBA00023004"/>
    </source>
</evidence>
<dbReference type="GO" id="GO:0031418">
    <property type="term" value="F:L-ascorbic acid binding"/>
    <property type="evidence" value="ECO:0007669"/>
    <property type="project" value="InterPro"/>
</dbReference>
<name>A0A6H1QVE1_9PHYC</name>
<proteinExistence type="predicted"/>
<dbReference type="GO" id="GO:0005506">
    <property type="term" value="F:iron ion binding"/>
    <property type="evidence" value="ECO:0007669"/>
    <property type="project" value="InterPro"/>
</dbReference>
<keyword evidence="2" id="KW-0479">Metal-binding</keyword>
<dbReference type="InterPro" id="IPR006620">
    <property type="entry name" value="Pro_4_hyd_alph"/>
</dbReference>
<organism evidence="7">
    <name type="scientific">Ostreococcus mediterraneus virus 2</name>
    <dbReference type="NCBI Taxonomy" id="2726183"/>
    <lineage>
        <taxon>Viruses</taxon>
        <taxon>Varidnaviria</taxon>
        <taxon>Bamfordvirae</taxon>
        <taxon>Nucleocytoviricota</taxon>
        <taxon>Megaviricetes</taxon>
        <taxon>Algavirales</taxon>
        <taxon>Phycodnaviridae</taxon>
        <taxon>Prasinovirus</taxon>
    </lineage>
</organism>
<dbReference type="GO" id="GO:0016705">
    <property type="term" value="F:oxidoreductase activity, acting on paired donors, with incorporation or reduction of molecular oxygen"/>
    <property type="evidence" value="ECO:0007669"/>
    <property type="project" value="InterPro"/>
</dbReference>
<dbReference type="InterPro" id="IPR005123">
    <property type="entry name" value="Oxoglu/Fe-dep_dioxygenase_dom"/>
</dbReference>
<dbReference type="SMART" id="SM00702">
    <property type="entry name" value="P4Hc"/>
    <property type="match status" value="1"/>
</dbReference>
<keyword evidence="3" id="KW-0223">Dioxygenase</keyword>
<accession>A0A6H1QVE1</accession>
<dbReference type="GO" id="GO:0051213">
    <property type="term" value="F:dioxygenase activity"/>
    <property type="evidence" value="ECO:0007669"/>
    <property type="project" value="UniProtKB-KW"/>
</dbReference>
<feature type="domain" description="Fe2OG dioxygenase" evidence="6">
    <location>
        <begin position="105"/>
        <end position="199"/>
    </location>
</feature>
<gene>
    <name evidence="7" type="ORF">orf00237</name>
</gene>
<evidence type="ECO:0000259" key="6">
    <source>
        <dbReference type="PROSITE" id="PS51471"/>
    </source>
</evidence>
<evidence type="ECO:0000313" key="7">
    <source>
        <dbReference type="EMBL" id="QIZ31217.1"/>
    </source>
</evidence>
<reference evidence="7" key="1">
    <citation type="journal article" date="2020" name="Sci. Adv.">
        <title>Virus-host coexistence in phytoplankton through the genomic lens.</title>
        <authorList>
            <person name="Yau S."/>
            <person name="Krasovec M."/>
            <person name="Benites L.F."/>
            <person name="Rombauts S."/>
            <person name="Groussin M."/>
            <person name="Vancaester E."/>
            <person name="Aury J.M."/>
            <person name="Derelle E."/>
            <person name="Desdevises Y."/>
            <person name="Escande M.L."/>
            <person name="Grimsley N."/>
            <person name="Guy J."/>
            <person name="Moreau H."/>
            <person name="Sanchez-Brosseau S."/>
            <person name="van de Peer Y."/>
            <person name="Vandepoele K."/>
            <person name="Gourbiere S."/>
            <person name="Piganeau G."/>
        </authorList>
    </citation>
    <scope>NUCLEOTIDE SEQUENCE</scope>
    <source>
        <strain evidence="7">OmV2</strain>
    </source>
</reference>
<sequence length="199" mass="23205">MDDYILEIPNFLPNDVCASIIRRFENDTRKKHGYFSYPIEGEVVQRDKQNTELMISGLEGWTDIETIFTNSVQKAFAVYMDHLKTHFNYDCSCHVYDRELSQKNFYFTPFPIQRIEKGCKYEWHHDGDFHRGYFVQALFYLNTLEEGEGGCTEFRNGRQVRPEAGKLLVYPCSWTYLHTGGEVLGGPKYICTSTLGFNS</sequence>
<dbReference type="InterPro" id="IPR044862">
    <property type="entry name" value="Pro_4_hyd_alph_FE2OG_OXY"/>
</dbReference>